<evidence type="ECO:0000313" key="3">
    <source>
        <dbReference type="Proteomes" id="UP000245634"/>
    </source>
</evidence>
<comment type="caution">
    <text evidence="2">The sequence shown here is derived from an EMBL/GenBank/DDBJ whole genome shotgun (WGS) entry which is preliminary data.</text>
</comment>
<dbReference type="AlphaFoldDB" id="A0A316D990"/>
<gene>
    <name evidence="2" type="ORF">C7459_108208</name>
</gene>
<evidence type="ECO:0000256" key="1">
    <source>
        <dbReference type="SAM" id="MobiDB-lite"/>
    </source>
</evidence>
<feature type="region of interest" description="Disordered" evidence="1">
    <location>
        <begin position="34"/>
        <end position="57"/>
    </location>
</feature>
<protein>
    <submittedName>
        <fullName evidence="2">Uncharacterized protein</fullName>
    </submittedName>
</protein>
<sequence length="57" mass="6018">MKSPRWSVFLIAILLGIATGDAILLTPAHADYQPSLHESTPSAPPSTPIIPSLPKKA</sequence>
<organism evidence="2 3">
    <name type="scientific">Tumebacillus permanentifrigoris</name>
    <dbReference type="NCBI Taxonomy" id="378543"/>
    <lineage>
        <taxon>Bacteria</taxon>
        <taxon>Bacillati</taxon>
        <taxon>Bacillota</taxon>
        <taxon>Bacilli</taxon>
        <taxon>Bacillales</taxon>
        <taxon>Alicyclobacillaceae</taxon>
        <taxon>Tumebacillus</taxon>
    </lineage>
</organism>
<dbReference type="RefSeq" id="WP_170119421.1">
    <property type="nucleotide sequence ID" value="NZ_QGGL01000008.1"/>
</dbReference>
<evidence type="ECO:0000313" key="2">
    <source>
        <dbReference type="EMBL" id="PWK13187.1"/>
    </source>
</evidence>
<proteinExistence type="predicted"/>
<reference evidence="2 3" key="1">
    <citation type="submission" date="2018-05" db="EMBL/GenBank/DDBJ databases">
        <title>Genomic Encyclopedia of Type Strains, Phase IV (KMG-IV): sequencing the most valuable type-strain genomes for metagenomic binning, comparative biology and taxonomic classification.</title>
        <authorList>
            <person name="Goeker M."/>
        </authorList>
    </citation>
    <scope>NUCLEOTIDE SEQUENCE [LARGE SCALE GENOMIC DNA]</scope>
    <source>
        <strain evidence="2 3">DSM 18773</strain>
    </source>
</reference>
<dbReference type="Proteomes" id="UP000245634">
    <property type="component" value="Unassembled WGS sequence"/>
</dbReference>
<keyword evidence="3" id="KW-1185">Reference proteome</keyword>
<dbReference type="EMBL" id="QGGL01000008">
    <property type="protein sequence ID" value="PWK13187.1"/>
    <property type="molecule type" value="Genomic_DNA"/>
</dbReference>
<name>A0A316D990_9BACL</name>
<accession>A0A316D990</accession>